<feature type="transmembrane region" description="Helical" evidence="7">
    <location>
        <begin position="140"/>
        <end position="160"/>
    </location>
</feature>
<dbReference type="PANTHER" id="PTHR23522:SF4">
    <property type="entry name" value="NUCLEOSIDE PERMEASE NUPG-RELATED"/>
    <property type="match status" value="1"/>
</dbReference>
<feature type="domain" description="Major facilitator superfamily (MFS) profile" evidence="8">
    <location>
        <begin position="167"/>
        <end position="420"/>
    </location>
</feature>
<evidence type="ECO:0000259" key="8">
    <source>
        <dbReference type="PROSITE" id="PS50850"/>
    </source>
</evidence>
<evidence type="ECO:0000256" key="3">
    <source>
        <dbReference type="ARBA" id="ARBA00022475"/>
    </source>
</evidence>
<dbReference type="GO" id="GO:0015212">
    <property type="term" value="F:cytidine transmembrane transporter activity"/>
    <property type="evidence" value="ECO:0007669"/>
    <property type="project" value="TreeGrafter"/>
</dbReference>
<evidence type="ECO:0000313" key="9">
    <source>
        <dbReference type="EMBL" id="NOJ73133.1"/>
    </source>
</evidence>
<name>A0AAP7DJT2_PAEAL</name>
<dbReference type="GO" id="GO:0005886">
    <property type="term" value="C:plasma membrane"/>
    <property type="evidence" value="ECO:0007669"/>
    <property type="project" value="UniProtKB-SubCell"/>
</dbReference>
<keyword evidence="2" id="KW-0813">Transport</keyword>
<dbReference type="Proteomes" id="UP000552038">
    <property type="component" value="Unassembled WGS sequence"/>
</dbReference>
<comment type="caution">
    <text evidence="9">The sequence shown here is derived from an EMBL/GenBank/DDBJ whole genome shotgun (WGS) entry which is preliminary data.</text>
</comment>
<feature type="transmembrane region" description="Helical" evidence="7">
    <location>
        <begin position="278"/>
        <end position="296"/>
    </location>
</feature>
<evidence type="ECO:0000256" key="1">
    <source>
        <dbReference type="ARBA" id="ARBA00004651"/>
    </source>
</evidence>
<dbReference type="PROSITE" id="PS50850">
    <property type="entry name" value="MFS"/>
    <property type="match status" value="1"/>
</dbReference>
<sequence length="420" mass="45897">MLRRIHMQQRLVIPRLSVMMFMQFFVWGAWYATAGLALSKYGLSSIIGTAYSVGAIASIIAPFFLGMIVDRFFASEQVMGFLHCVGGLLLWVVGKQVEAGSGTTLLWILFLYMLCYMPTLALSNNVAFHHIADAAKTFPMIRVFGTIGWIVAGILIGQLGYSDSSVIFYISAIASVLLGAFSFTLPHTPAPAKGKPLSARNLLCLDALHMLKDRSYCIFIVCSMLICIPLAAYYSFASPFLEAAGFADVGSVMTIGQMSEIAFMLLIPFFFLRFGIKVMLLVGMLAWTLRYVLFAFGAPDQLAPLMIIGIALHGICYDFFFVTGFIYAEQQAGDKVKGQAQSLLLLFTQGIGIYFGSLIAGSLFNQTVTINGAAALEQWKGFWLYPAGAALVVALLFLLLFKSKEAAPAAHQQGATLERR</sequence>
<evidence type="ECO:0000256" key="7">
    <source>
        <dbReference type="SAM" id="Phobius"/>
    </source>
</evidence>
<keyword evidence="6 7" id="KW-0472">Membrane</keyword>
<feature type="transmembrane region" description="Helical" evidence="7">
    <location>
        <begin position="105"/>
        <end position="128"/>
    </location>
</feature>
<evidence type="ECO:0000256" key="2">
    <source>
        <dbReference type="ARBA" id="ARBA00022448"/>
    </source>
</evidence>
<evidence type="ECO:0000256" key="5">
    <source>
        <dbReference type="ARBA" id="ARBA00022989"/>
    </source>
</evidence>
<organism evidence="9 10">
    <name type="scientific">Paenibacillus alvei</name>
    <name type="common">Bacillus alvei</name>
    <dbReference type="NCBI Taxonomy" id="44250"/>
    <lineage>
        <taxon>Bacteria</taxon>
        <taxon>Bacillati</taxon>
        <taxon>Bacillota</taxon>
        <taxon>Bacilli</taxon>
        <taxon>Bacillales</taxon>
        <taxon>Paenibacillaceae</taxon>
        <taxon>Paenibacillus</taxon>
    </lineage>
</organism>
<proteinExistence type="predicted"/>
<dbReference type="GO" id="GO:0015213">
    <property type="term" value="F:uridine transmembrane transporter activity"/>
    <property type="evidence" value="ECO:0007669"/>
    <property type="project" value="TreeGrafter"/>
</dbReference>
<feature type="transmembrane region" description="Helical" evidence="7">
    <location>
        <begin position="166"/>
        <end position="185"/>
    </location>
</feature>
<feature type="transmembrane region" description="Helical" evidence="7">
    <location>
        <begin position="249"/>
        <end position="271"/>
    </location>
</feature>
<evidence type="ECO:0000313" key="10">
    <source>
        <dbReference type="Proteomes" id="UP000552038"/>
    </source>
</evidence>
<protein>
    <submittedName>
        <fullName evidence="9">MFS transporter</fullName>
    </submittedName>
</protein>
<feature type="transmembrane region" description="Helical" evidence="7">
    <location>
        <begin position="340"/>
        <end position="363"/>
    </location>
</feature>
<evidence type="ECO:0000256" key="4">
    <source>
        <dbReference type="ARBA" id="ARBA00022692"/>
    </source>
</evidence>
<feature type="transmembrane region" description="Helical" evidence="7">
    <location>
        <begin position="216"/>
        <end position="237"/>
    </location>
</feature>
<dbReference type="AlphaFoldDB" id="A0AAP7DJT2"/>
<keyword evidence="5 7" id="KW-1133">Transmembrane helix</keyword>
<dbReference type="SUPFAM" id="SSF103473">
    <property type="entry name" value="MFS general substrate transporter"/>
    <property type="match status" value="1"/>
</dbReference>
<dbReference type="InterPro" id="IPR004740">
    <property type="entry name" value="Nuc_H_symport"/>
</dbReference>
<accession>A0AAP7DJT2</accession>
<dbReference type="InterPro" id="IPR020846">
    <property type="entry name" value="MFS_dom"/>
</dbReference>
<gene>
    <name evidence="9" type="ORF">HMI46_21600</name>
</gene>
<dbReference type="Pfam" id="PF03825">
    <property type="entry name" value="Nuc_H_symport"/>
    <property type="match status" value="1"/>
</dbReference>
<keyword evidence="4 7" id="KW-0812">Transmembrane</keyword>
<feature type="transmembrane region" description="Helical" evidence="7">
    <location>
        <begin position="12"/>
        <end position="31"/>
    </location>
</feature>
<feature type="transmembrane region" description="Helical" evidence="7">
    <location>
        <begin position="302"/>
        <end position="328"/>
    </location>
</feature>
<dbReference type="InterPro" id="IPR036259">
    <property type="entry name" value="MFS_trans_sf"/>
</dbReference>
<evidence type="ECO:0000256" key="6">
    <source>
        <dbReference type="ARBA" id="ARBA00023136"/>
    </source>
</evidence>
<dbReference type="EMBL" id="JABFOR010000037">
    <property type="protein sequence ID" value="NOJ73133.1"/>
    <property type="molecule type" value="Genomic_DNA"/>
</dbReference>
<comment type="subcellular location">
    <subcellularLocation>
        <location evidence="1">Cell membrane</location>
        <topology evidence="1">Multi-pass membrane protein</topology>
    </subcellularLocation>
</comment>
<feature type="transmembrane region" description="Helical" evidence="7">
    <location>
        <begin position="43"/>
        <end position="65"/>
    </location>
</feature>
<dbReference type="Gene3D" id="1.20.1250.20">
    <property type="entry name" value="MFS general substrate transporter like domains"/>
    <property type="match status" value="2"/>
</dbReference>
<feature type="transmembrane region" description="Helical" evidence="7">
    <location>
        <begin position="72"/>
        <end position="93"/>
    </location>
</feature>
<feature type="transmembrane region" description="Helical" evidence="7">
    <location>
        <begin position="383"/>
        <end position="401"/>
    </location>
</feature>
<keyword evidence="3" id="KW-1003">Cell membrane</keyword>
<reference evidence="9 10" key="1">
    <citation type="submission" date="2020-05" db="EMBL/GenBank/DDBJ databases">
        <title>Whole genome sequencing and identification of novel metabolites from Paenibacillus alvei strain JR949.</title>
        <authorList>
            <person name="Rajendhran J."/>
            <person name="Sree Pranav P."/>
            <person name="Mahalakshmi B."/>
            <person name="Karthikeyan R."/>
        </authorList>
    </citation>
    <scope>NUCLEOTIDE SEQUENCE [LARGE SCALE GENOMIC DNA]</scope>
    <source>
        <strain evidence="9 10">JR949</strain>
    </source>
</reference>
<dbReference type="PANTHER" id="PTHR23522">
    <property type="entry name" value="BLL5896 PROTEIN"/>
    <property type="match status" value="1"/>
</dbReference>